<keyword evidence="1" id="KW-0004">4Fe-4S</keyword>
<dbReference type="GO" id="GO:0046872">
    <property type="term" value="F:metal ion binding"/>
    <property type="evidence" value="ECO:0007669"/>
    <property type="project" value="UniProtKB-KW"/>
</dbReference>
<dbReference type="PIRSF" id="PIRSF001435">
    <property type="entry name" value="Nth"/>
    <property type="match status" value="1"/>
</dbReference>
<gene>
    <name evidence="6" type="ORF">LA749_01100</name>
</gene>
<dbReference type="InterPro" id="IPR003265">
    <property type="entry name" value="HhH-GPD_domain"/>
</dbReference>
<feature type="domain" description="HhH-GPD" evidence="5">
    <location>
        <begin position="38"/>
        <end position="191"/>
    </location>
</feature>
<dbReference type="Proteomes" id="UP000325393">
    <property type="component" value="Chromosome"/>
</dbReference>
<keyword evidence="6" id="KW-0255">Endonuclease</keyword>
<dbReference type="GeneID" id="78211571"/>
<protein>
    <submittedName>
        <fullName evidence="6">Endonuclease III</fullName>
    </submittedName>
</protein>
<sequence length="193" mass="22545">MFSNKQIRNIYNQLYKKLGPQHWWPADSDVEMLLGMVLVQNTNWNNAAKALKNISTATNFQLDKILNLSDKELEKLVMPSGYYHNKAKTVRNVLGMYQTSFSELKKLDTDTLREKLLAIKGVGEETADVMLLYLFNRPVFVADNYTRKFFSKYFKQKFTYASLRKNIMKNFAFTVKDAQEFHALLDVYGKQNK</sequence>
<dbReference type="GO" id="GO:0004519">
    <property type="term" value="F:endonuclease activity"/>
    <property type="evidence" value="ECO:0007669"/>
    <property type="project" value="UniProtKB-KW"/>
</dbReference>
<organism evidence="6 7">
    <name type="scientific">Lactobacillus acetotolerans</name>
    <dbReference type="NCBI Taxonomy" id="1600"/>
    <lineage>
        <taxon>Bacteria</taxon>
        <taxon>Bacillati</taxon>
        <taxon>Bacillota</taxon>
        <taxon>Bacilli</taxon>
        <taxon>Lactobacillales</taxon>
        <taxon>Lactobacillaceae</taxon>
        <taxon>Lactobacillus</taxon>
    </lineage>
</organism>
<evidence type="ECO:0000256" key="2">
    <source>
        <dbReference type="ARBA" id="ARBA00022723"/>
    </source>
</evidence>
<dbReference type="AlphaFoldDB" id="A0A353UBR3"/>
<dbReference type="SUPFAM" id="SSF48150">
    <property type="entry name" value="DNA-glycosylase"/>
    <property type="match status" value="1"/>
</dbReference>
<keyword evidence="2" id="KW-0479">Metal-binding</keyword>
<evidence type="ECO:0000256" key="4">
    <source>
        <dbReference type="ARBA" id="ARBA00023014"/>
    </source>
</evidence>
<keyword evidence="3" id="KW-0408">Iron</keyword>
<proteinExistence type="predicted"/>
<dbReference type="PANTHER" id="PTHR10359:SF19">
    <property type="entry name" value="DNA REPAIR GLYCOSYLASE MJ1434-RELATED"/>
    <property type="match status" value="1"/>
</dbReference>
<dbReference type="GO" id="GO:0051539">
    <property type="term" value="F:4 iron, 4 sulfur cluster binding"/>
    <property type="evidence" value="ECO:0007669"/>
    <property type="project" value="UniProtKB-KW"/>
</dbReference>
<keyword evidence="4" id="KW-0411">Iron-sulfur</keyword>
<reference evidence="6 7" key="1">
    <citation type="submission" date="2019-09" db="EMBL/GenBank/DDBJ databases">
        <title>Genome sequencing of Lactobacillus acetotolerans.</title>
        <authorList>
            <person name="Kim K."/>
        </authorList>
    </citation>
    <scope>NUCLEOTIDE SEQUENCE [LARGE SCALE GENOMIC DNA]</scope>
    <source>
        <strain evidence="6 7">LA749</strain>
    </source>
</reference>
<dbReference type="PANTHER" id="PTHR10359">
    <property type="entry name" value="A/G-SPECIFIC ADENINE GLYCOSYLASE/ENDONUCLEASE III"/>
    <property type="match status" value="1"/>
</dbReference>
<name>A0A353UBR3_9LACO</name>
<evidence type="ECO:0000256" key="3">
    <source>
        <dbReference type="ARBA" id="ARBA00023004"/>
    </source>
</evidence>
<keyword evidence="6" id="KW-0378">Hydrolase</keyword>
<evidence type="ECO:0000313" key="6">
    <source>
        <dbReference type="EMBL" id="QFG50705.1"/>
    </source>
</evidence>
<dbReference type="Pfam" id="PF00730">
    <property type="entry name" value="HhH-GPD"/>
    <property type="match status" value="1"/>
</dbReference>
<accession>A0A353UBR3</accession>
<dbReference type="InterPro" id="IPR011257">
    <property type="entry name" value="DNA_glycosylase"/>
</dbReference>
<dbReference type="SMART" id="SM00478">
    <property type="entry name" value="ENDO3c"/>
    <property type="match status" value="1"/>
</dbReference>
<dbReference type="Gene3D" id="1.10.340.30">
    <property type="entry name" value="Hypothetical protein, domain 2"/>
    <property type="match status" value="1"/>
</dbReference>
<dbReference type="GO" id="GO:0006284">
    <property type="term" value="P:base-excision repair"/>
    <property type="evidence" value="ECO:0007669"/>
    <property type="project" value="InterPro"/>
</dbReference>
<evidence type="ECO:0000259" key="5">
    <source>
        <dbReference type="SMART" id="SM00478"/>
    </source>
</evidence>
<evidence type="ECO:0000256" key="1">
    <source>
        <dbReference type="ARBA" id="ARBA00022485"/>
    </source>
</evidence>
<evidence type="ECO:0000313" key="7">
    <source>
        <dbReference type="Proteomes" id="UP000325393"/>
    </source>
</evidence>
<dbReference type="CDD" id="cd00056">
    <property type="entry name" value="ENDO3c"/>
    <property type="match status" value="1"/>
</dbReference>
<dbReference type="EMBL" id="CP044496">
    <property type="protein sequence ID" value="QFG50705.1"/>
    <property type="molecule type" value="Genomic_DNA"/>
</dbReference>
<dbReference type="RefSeq" id="WP_056970143.1">
    <property type="nucleotide sequence ID" value="NZ_CALFMW010000021.1"/>
</dbReference>
<keyword evidence="6" id="KW-0540">Nuclease</keyword>